<proteinExistence type="inferred from homology"/>
<protein>
    <recommendedName>
        <fullName evidence="3">PDZ domain-containing protein</fullName>
    </recommendedName>
</protein>
<accession>A0AAD8YVP6</accession>
<dbReference type="PANTHER" id="PTHR12259">
    <property type="entry name" value="RGS-GAIP INTERACTING PROTEIN GIPC"/>
    <property type="match status" value="1"/>
</dbReference>
<dbReference type="SMART" id="SM00228">
    <property type="entry name" value="PDZ"/>
    <property type="match status" value="1"/>
</dbReference>
<dbReference type="EMBL" id="JAROKS010000024">
    <property type="protein sequence ID" value="KAK1786744.1"/>
    <property type="molecule type" value="Genomic_DNA"/>
</dbReference>
<dbReference type="PIRSF" id="PIRSF038083">
    <property type="entry name" value="UCP038083_GIPC"/>
    <property type="match status" value="1"/>
</dbReference>
<dbReference type="PROSITE" id="PS50106">
    <property type="entry name" value="PDZ"/>
    <property type="match status" value="1"/>
</dbReference>
<dbReference type="Gene3D" id="2.30.42.10">
    <property type="match status" value="1"/>
</dbReference>
<dbReference type="InterPro" id="IPR017379">
    <property type="entry name" value="GIPC1/2/3"/>
</dbReference>
<feature type="compositionally biased region" description="Low complexity" evidence="2">
    <location>
        <begin position="42"/>
        <end position="53"/>
    </location>
</feature>
<gene>
    <name evidence="4" type="ORF">P4O66_017141</name>
</gene>
<dbReference type="Pfam" id="PF00595">
    <property type="entry name" value="PDZ"/>
    <property type="match status" value="1"/>
</dbReference>
<comment type="similarity">
    <text evidence="1">Belongs to the GIPC family.</text>
</comment>
<dbReference type="FunFam" id="2.30.42.10:FF:000097">
    <property type="entry name" value="PDZ domain-containing protein GIPC1 isoform 1"/>
    <property type="match status" value="1"/>
</dbReference>
<dbReference type="InterPro" id="IPR001478">
    <property type="entry name" value="PDZ"/>
</dbReference>
<dbReference type="AlphaFoldDB" id="A0AAD8YVP6"/>
<comment type="caution">
    <text evidence="4">The sequence shown here is derived from an EMBL/GenBank/DDBJ whole genome shotgun (WGS) entry which is preliminary data.</text>
</comment>
<dbReference type="InterPro" id="IPR055349">
    <property type="entry name" value="GH2_GIPC"/>
</dbReference>
<evidence type="ECO:0000313" key="4">
    <source>
        <dbReference type="EMBL" id="KAK1786744.1"/>
    </source>
</evidence>
<dbReference type="SUPFAM" id="SSF50156">
    <property type="entry name" value="PDZ domain-like"/>
    <property type="match status" value="1"/>
</dbReference>
<evidence type="ECO:0000313" key="5">
    <source>
        <dbReference type="Proteomes" id="UP001239994"/>
    </source>
</evidence>
<feature type="region of interest" description="Disordered" evidence="2">
    <location>
        <begin position="23"/>
        <end position="60"/>
    </location>
</feature>
<reference evidence="4" key="1">
    <citation type="submission" date="2023-03" db="EMBL/GenBank/DDBJ databases">
        <title>Electrophorus voltai genome.</title>
        <authorList>
            <person name="Bian C."/>
        </authorList>
    </citation>
    <scope>NUCLEOTIDE SEQUENCE</scope>
    <source>
        <strain evidence="4">CB-2022</strain>
        <tissue evidence="4">Muscle</tissue>
    </source>
</reference>
<dbReference type="Proteomes" id="UP001239994">
    <property type="component" value="Unassembled WGS sequence"/>
</dbReference>
<evidence type="ECO:0000256" key="2">
    <source>
        <dbReference type="SAM" id="MobiDB-lite"/>
    </source>
</evidence>
<feature type="domain" description="PDZ" evidence="3">
    <location>
        <begin position="145"/>
        <end position="225"/>
    </location>
</feature>
<name>A0AAD8YVP6_9TELE</name>
<sequence>MLDSRVYVPHGFSVGASMPLGLRKKKSKSRESSSLVENEEVGGLAAGSAGKSAVNGGGLPPPPANLRPKLVFHTQLAHGSPTGRIEGFTNVKELYMKIAETFNLNPSEILFCTLNTHKIDMDKLLGGQIGLEDFIFAHVKGIKKEVEVFKAEDALGLTITDNGAGYAFIKRIKEGSVVDGVKVICVGDHIECINGTKIVGARHYEVARMLKDLPKNETFTLKLVEPMKAFEMLEPRSKGTKPAGESKLGYGRGTLRLRSKGPATVEEMPTAFEEKAVKKVDDLLESYMGIRDMELAATMVEVGRDKQNPDEFAMALDEALGDFAFPDEFVFDVWGAIGDAKQGRF</sequence>
<keyword evidence="5" id="KW-1185">Reference proteome</keyword>
<dbReference type="CDD" id="cd23078">
    <property type="entry name" value="PDZ_GIPC2"/>
    <property type="match status" value="1"/>
</dbReference>
<dbReference type="Pfam" id="PF25082">
    <property type="entry name" value="GIPC1_GH2"/>
    <property type="match status" value="1"/>
</dbReference>
<evidence type="ECO:0000256" key="1">
    <source>
        <dbReference type="ARBA" id="ARBA00009011"/>
    </source>
</evidence>
<dbReference type="InterPro" id="IPR036034">
    <property type="entry name" value="PDZ_sf"/>
</dbReference>
<evidence type="ECO:0000259" key="3">
    <source>
        <dbReference type="PROSITE" id="PS50106"/>
    </source>
</evidence>
<dbReference type="PANTHER" id="PTHR12259:SF3">
    <property type="entry name" value="PDZ DOMAIN-CONTAINING PROTEIN GIPC2"/>
    <property type="match status" value="1"/>
</dbReference>
<organism evidence="4 5">
    <name type="scientific">Electrophorus voltai</name>
    <dbReference type="NCBI Taxonomy" id="2609070"/>
    <lineage>
        <taxon>Eukaryota</taxon>
        <taxon>Metazoa</taxon>
        <taxon>Chordata</taxon>
        <taxon>Craniata</taxon>
        <taxon>Vertebrata</taxon>
        <taxon>Euteleostomi</taxon>
        <taxon>Actinopterygii</taxon>
        <taxon>Neopterygii</taxon>
        <taxon>Teleostei</taxon>
        <taxon>Ostariophysi</taxon>
        <taxon>Gymnotiformes</taxon>
        <taxon>Gymnotoidei</taxon>
        <taxon>Gymnotidae</taxon>
        <taxon>Electrophorus</taxon>
    </lineage>
</organism>
<dbReference type="CDD" id="cd21180">
    <property type="entry name" value="GH2_GIPC"/>
    <property type="match status" value="1"/>
</dbReference>
<dbReference type="InterPro" id="IPR056814">
    <property type="entry name" value="GIPC1-3_GH1"/>
</dbReference>
<dbReference type="Pfam" id="PF25083">
    <property type="entry name" value="GIPC1_GH1"/>
    <property type="match status" value="1"/>
</dbReference>